<dbReference type="NCBIfam" id="NF000642">
    <property type="entry name" value="PRK00024.1"/>
    <property type="match status" value="1"/>
</dbReference>
<evidence type="ECO:0000256" key="5">
    <source>
        <dbReference type="ARBA" id="ARBA00023049"/>
    </source>
</evidence>
<evidence type="ECO:0000256" key="4">
    <source>
        <dbReference type="ARBA" id="ARBA00022833"/>
    </source>
</evidence>
<keyword evidence="5" id="KW-0482">Metalloprotease</keyword>
<dbReference type="PANTHER" id="PTHR30471">
    <property type="entry name" value="DNA REPAIR PROTEIN RADC"/>
    <property type="match status" value="1"/>
</dbReference>
<dbReference type="Pfam" id="PF04002">
    <property type="entry name" value="RadC"/>
    <property type="match status" value="1"/>
</dbReference>
<sequence length="226" mass="25904">MKDDIPHYIGHRQRLRQRIIVSAENLADYELLEMILFSVIPRKDVKPLAKELLTQFGSLANLINTDKEKLLNIKGTNDNLYVNFVIMRELTNRMLKQKVINQNVISSWNVLIDYLKATMGSMKTEQFRILFLNKKNVLIADEVLSQGTIDQATIYPREIIKRALFNEAGAIILVHNHPSGVSKPSNTDIELTHKIVETCANMNISVHDHVIITANEYFSFKSNMLL</sequence>
<evidence type="ECO:0000259" key="7">
    <source>
        <dbReference type="PROSITE" id="PS50249"/>
    </source>
</evidence>
<comment type="similarity">
    <text evidence="6">Belongs to the UPF0758 family.</text>
</comment>
<evidence type="ECO:0000256" key="2">
    <source>
        <dbReference type="ARBA" id="ARBA00022723"/>
    </source>
</evidence>
<keyword evidence="1" id="KW-0645">Protease</keyword>
<keyword evidence="3" id="KW-0378">Hydrolase</keyword>
<evidence type="ECO:0000313" key="8">
    <source>
        <dbReference type="EMBL" id="BFD46884.1"/>
    </source>
</evidence>
<dbReference type="PANTHER" id="PTHR30471:SF3">
    <property type="entry name" value="UPF0758 PROTEIN YEES-RELATED"/>
    <property type="match status" value="1"/>
</dbReference>
<keyword evidence="2" id="KW-0479">Metal-binding</keyword>
<name>A0AAT9GAU6_9RICK</name>
<evidence type="ECO:0000256" key="1">
    <source>
        <dbReference type="ARBA" id="ARBA00022670"/>
    </source>
</evidence>
<dbReference type="GO" id="GO:0046872">
    <property type="term" value="F:metal ion binding"/>
    <property type="evidence" value="ECO:0007669"/>
    <property type="project" value="UniProtKB-KW"/>
</dbReference>
<proteinExistence type="inferred from homology"/>
<feature type="domain" description="MPN" evidence="7">
    <location>
        <begin position="104"/>
        <end position="226"/>
    </location>
</feature>
<organism evidence="8">
    <name type="scientific">Candidatus Tisiphia endosymbiont of Sergentomyia squamirostris</name>
    <dbReference type="NCBI Taxonomy" id="3113639"/>
    <lineage>
        <taxon>Bacteria</taxon>
        <taxon>Pseudomonadati</taxon>
        <taxon>Pseudomonadota</taxon>
        <taxon>Alphaproteobacteria</taxon>
        <taxon>Rickettsiales</taxon>
        <taxon>Rickettsiaceae</taxon>
        <taxon>Rickettsieae</taxon>
        <taxon>Candidatus Tisiphia</taxon>
    </lineage>
</organism>
<dbReference type="EMBL" id="AP029170">
    <property type="protein sequence ID" value="BFD46884.1"/>
    <property type="molecule type" value="Genomic_DNA"/>
</dbReference>
<dbReference type="PROSITE" id="PS01302">
    <property type="entry name" value="UPF0758"/>
    <property type="match status" value="1"/>
</dbReference>
<dbReference type="InterPro" id="IPR010994">
    <property type="entry name" value="RuvA_2-like"/>
</dbReference>
<accession>A0AAT9GAU6</accession>
<dbReference type="SUPFAM" id="SSF47781">
    <property type="entry name" value="RuvA domain 2-like"/>
    <property type="match status" value="1"/>
</dbReference>
<evidence type="ECO:0000256" key="3">
    <source>
        <dbReference type="ARBA" id="ARBA00022801"/>
    </source>
</evidence>
<dbReference type="CDD" id="cd08071">
    <property type="entry name" value="MPN_DUF2466"/>
    <property type="match status" value="1"/>
</dbReference>
<dbReference type="InterPro" id="IPR001405">
    <property type="entry name" value="UPF0758"/>
</dbReference>
<reference evidence="8" key="1">
    <citation type="submission" date="2024-01" db="EMBL/GenBank/DDBJ databases">
        <title>Sequencing the genomes of a sandfly, Sergentomyia squamirostris, and its two endosymbionts.</title>
        <authorList>
            <person name="Itokawa K."/>
            <person name="Sanjoba C."/>
        </authorList>
    </citation>
    <scope>NUCLEOTIDE SEQUENCE</scope>
    <source>
        <strain evidence="8">RiSSQ</strain>
    </source>
</reference>
<dbReference type="AlphaFoldDB" id="A0AAT9GAU6"/>
<dbReference type="NCBIfam" id="TIGR00608">
    <property type="entry name" value="radc"/>
    <property type="match status" value="1"/>
</dbReference>
<dbReference type="Gene3D" id="3.40.140.10">
    <property type="entry name" value="Cytidine Deaminase, domain 2"/>
    <property type="match status" value="1"/>
</dbReference>
<dbReference type="InterPro" id="IPR020891">
    <property type="entry name" value="UPF0758_CS"/>
</dbReference>
<protein>
    <submittedName>
        <fullName evidence="8">DNA repair protein RadC</fullName>
    </submittedName>
</protein>
<keyword evidence="4" id="KW-0862">Zinc</keyword>
<dbReference type="GO" id="GO:0008237">
    <property type="term" value="F:metallopeptidase activity"/>
    <property type="evidence" value="ECO:0007669"/>
    <property type="project" value="UniProtKB-KW"/>
</dbReference>
<dbReference type="PROSITE" id="PS50249">
    <property type="entry name" value="MPN"/>
    <property type="match status" value="1"/>
</dbReference>
<dbReference type="InterPro" id="IPR025657">
    <property type="entry name" value="RadC_JAB"/>
</dbReference>
<evidence type="ECO:0000256" key="6">
    <source>
        <dbReference type="RuleBase" id="RU003797"/>
    </source>
</evidence>
<gene>
    <name evidence="8" type="primary">radC</name>
    <name evidence="8" type="ORF">DMENIID0002_15300</name>
</gene>
<dbReference type="InterPro" id="IPR037518">
    <property type="entry name" value="MPN"/>
</dbReference>
<dbReference type="GO" id="GO:0006508">
    <property type="term" value="P:proteolysis"/>
    <property type="evidence" value="ECO:0007669"/>
    <property type="project" value="UniProtKB-KW"/>
</dbReference>